<proteinExistence type="predicted"/>
<name>A0A815XX55_ADIRI</name>
<reference evidence="1" key="1">
    <citation type="submission" date="2021-02" db="EMBL/GenBank/DDBJ databases">
        <authorList>
            <person name="Nowell W R."/>
        </authorList>
    </citation>
    <scope>NUCLEOTIDE SEQUENCE</scope>
</reference>
<dbReference type="Proteomes" id="UP000663852">
    <property type="component" value="Unassembled WGS sequence"/>
</dbReference>
<gene>
    <name evidence="1" type="ORF">EDS130_LOCUS46718</name>
</gene>
<dbReference type="EMBL" id="CAJNOJ010003303">
    <property type="protein sequence ID" value="CAF1563735.1"/>
    <property type="molecule type" value="Genomic_DNA"/>
</dbReference>
<dbReference type="OrthoDB" id="10395529at2759"/>
<sequence>MEGMSEDLQKIFDDDSKCARLLKKVIRDERSFDLRIKRIQEFQVYLERSDSNKFIMNLAEPALNVLFEQFQE</sequence>
<comment type="caution">
    <text evidence="1">The sequence shown here is derived from an EMBL/GenBank/DDBJ whole genome shotgun (WGS) entry which is preliminary data.</text>
</comment>
<dbReference type="AlphaFoldDB" id="A0A815XX55"/>
<accession>A0A815XX55</accession>
<evidence type="ECO:0000313" key="2">
    <source>
        <dbReference type="Proteomes" id="UP000663852"/>
    </source>
</evidence>
<protein>
    <submittedName>
        <fullName evidence="1">Uncharacterized protein</fullName>
    </submittedName>
</protein>
<feature type="non-terminal residue" evidence="1">
    <location>
        <position position="1"/>
    </location>
</feature>
<evidence type="ECO:0000313" key="1">
    <source>
        <dbReference type="EMBL" id="CAF1563735.1"/>
    </source>
</evidence>
<organism evidence="1 2">
    <name type="scientific">Adineta ricciae</name>
    <name type="common">Rotifer</name>
    <dbReference type="NCBI Taxonomy" id="249248"/>
    <lineage>
        <taxon>Eukaryota</taxon>
        <taxon>Metazoa</taxon>
        <taxon>Spiralia</taxon>
        <taxon>Gnathifera</taxon>
        <taxon>Rotifera</taxon>
        <taxon>Eurotatoria</taxon>
        <taxon>Bdelloidea</taxon>
        <taxon>Adinetida</taxon>
        <taxon>Adinetidae</taxon>
        <taxon>Adineta</taxon>
    </lineage>
</organism>